<dbReference type="InterPro" id="IPR003593">
    <property type="entry name" value="AAA+_ATPase"/>
</dbReference>
<evidence type="ECO:0000256" key="2">
    <source>
        <dbReference type="ARBA" id="ARBA00005378"/>
    </source>
</evidence>
<dbReference type="Pfam" id="PF00004">
    <property type="entry name" value="AAA"/>
    <property type="match status" value="1"/>
</dbReference>
<evidence type="ECO:0000256" key="6">
    <source>
        <dbReference type="ARBA" id="ARBA00022840"/>
    </source>
</evidence>
<dbReference type="Proteomes" id="UP001497512">
    <property type="component" value="Chromosome 17"/>
</dbReference>
<evidence type="ECO:0000256" key="4">
    <source>
        <dbReference type="ARBA" id="ARBA00022705"/>
    </source>
</evidence>
<dbReference type="EMBL" id="OZ019909">
    <property type="protein sequence ID" value="CAK9208859.1"/>
    <property type="molecule type" value="Genomic_DNA"/>
</dbReference>
<proteinExistence type="inferred from homology"/>
<dbReference type="InterPro" id="IPR008921">
    <property type="entry name" value="DNA_pol3_clamp-load_cplx_C"/>
</dbReference>
<reference evidence="9" key="1">
    <citation type="submission" date="2024-02" db="EMBL/GenBank/DDBJ databases">
        <authorList>
            <consortium name="ELIXIR-Norway"/>
            <consortium name="Elixir Norway"/>
        </authorList>
    </citation>
    <scope>NUCLEOTIDE SEQUENCE</scope>
</reference>
<name>A0ABP0TZ70_9BRYO</name>
<gene>
    <name evidence="9" type="ORF">CSSPTR1EN2_LOCUS9394</name>
</gene>
<dbReference type="Gene3D" id="3.40.50.300">
    <property type="entry name" value="P-loop containing nucleotide triphosphate hydrolases"/>
    <property type="match status" value="1"/>
</dbReference>
<keyword evidence="7" id="KW-0539">Nucleus</keyword>
<evidence type="ECO:0000256" key="3">
    <source>
        <dbReference type="ARBA" id="ARBA00011480"/>
    </source>
</evidence>
<evidence type="ECO:0000256" key="7">
    <source>
        <dbReference type="ARBA" id="ARBA00023242"/>
    </source>
</evidence>
<evidence type="ECO:0000256" key="5">
    <source>
        <dbReference type="ARBA" id="ARBA00022741"/>
    </source>
</evidence>
<dbReference type="SUPFAM" id="SSF48019">
    <property type="entry name" value="post-AAA+ oligomerization domain-like"/>
    <property type="match status" value="1"/>
</dbReference>
<dbReference type="PANTHER" id="PTHR11669">
    <property type="entry name" value="REPLICATION FACTOR C / DNA POLYMERASE III GAMMA-TAU SUBUNIT"/>
    <property type="match status" value="1"/>
</dbReference>
<dbReference type="InterPro" id="IPR003959">
    <property type="entry name" value="ATPase_AAA_core"/>
</dbReference>
<keyword evidence="5" id="KW-0547">Nucleotide-binding</keyword>
<dbReference type="InterPro" id="IPR050238">
    <property type="entry name" value="DNA_Rep/Repair_Clamp_Loader"/>
</dbReference>
<keyword evidence="4" id="KW-0235">DNA replication</keyword>
<evidence type="ECO:0000256" key="1">
    <source>
        <dbReference type="ARBA" id="ARBA00004123"/>
    </source>
</evidence>
<evidence type="ECO:0000313" key="10">
    <source>
        <dbReference type="Proteomes" id="UP001497512"/>
    </source>
</evidence>
<evidence type="ECO:0000259" key="8">
    <source>
        <dbReference type="SMART" id="SM00382"/>
    </source>
</evidence>
<keyword evidence="10" id="KW-1185">Reference proteome</keyword>
<dbReference type="CDD" id="cd18140">
    <property type="entry name" value="HLD_clamp_RFC"/>
    <property type="match status" value="1"/>
</dbReference>
<evidence type="ECO:0000313" key="9">
    <source>
        <dbReference type="EMBL" id="CAK9208859.1"/>
    </source>
</evidence>
<dbReference type="InterPro" id="IPR027417">
    <property type="entry name" value="P-loop_NTPase"/>
</dbReference>
<organism evidence="9 10">
    <name type="scientific">Sphagnum troendelagicum</name>
    <dbReference type="NCBI Taxonomy" id="128251"/>
    <lineage>
        <taxon>Eukaryota</taxon>
        <taxon>Viridiplantae</taxon>
        <taxon>Streptophyta</taxon>
        <taxon>Embryophyta</taxon>
        <taxon>Bryophyta</taxon>
        <taxon>Sphagnophytina</taxon>
        <taxon>Sphagnopsida</taxon>
        <taxon>Sphagnales</taxon>
        <taxon>Sphagnaceae</taxon>
        <taxon>Sphagnum</taxon>
    </lineage>
</organism>
<accession>A0ABP0TZ70</accession>
<dbReference type="Gene3D" id="1.10.8.60">
    <property type="match status" value="1"/>
</dbReference>
<protein>
    <recommendedName>
        <fullName evidence="8">AAA+ ATPase domain-containing protein</fullName>
    </recommendedName>
</protein>
<comment type="subunit">
    <text evidence="3">Heterotetramer of subunits RFC2, RFC3, RFC4 and RFC5 that can form a complex with RFC1.</text>
</comment>
<sequence>MAEDAVAAMEVDEPQQAAKLTAAVKGKGKMGVVSQQQLTGGPWVEKYRPASLADVAAHRDIIDTIDRLTGENRLPHLLLYGPPGTGKTSTILAVARKLYGSYYQNMILELNASDDRGIDVVRQQVQDFASTQSISFGPKVNVKLVILDEADAMTKEAQFSLRRIIEKYTKNTRFCLICNYVSKIIPALQSRCTRFRFPPLAAAHVTDRLRYIIQQENLDVTDSGLGAIVKLSNGDMRKALNILQSGQMASPHLTAEAVYLCTGNPMPKDIEQIAFWLLNESFSTSYQKISEMKTRKGLALFDVVRELQPFVFSIDMPPAVRIQLIDALADIEYRLAFGPNEKLQLGALLSAFTHARTTLVAAAQ</sequence>
<comment type="similarity">
    <text evidence="2">Belongs to the activator 1 small subunits family.</text>
</comment>
<dbReference type="PANTHER" id="PTHR11669:SF9">
    <property type="entry name" value="REPLICATION FACTOR C SUBUNIT 5"/>
    <property type="match status" value="1"/>
</dbReference>
<dbReference type="NCBIfam" id="NF001679">
    <property type="entry name" value="PRK00440.1"/>
    <property type="match status" value="1"/>
</dbReference>
<comment type="subcellular location">
    <subcellularLocation>
        <location evidence="1">Nucleus</location>
    </subcellularLocation>
</comment>
<dbReference type="InterPro" id="IPR013748">
    <property type="entry name" value="Rep_factorC_C"/>
</dbReference>
<keyword evidence="6" id="KW-0067">ATP-binding</keyword>
<dbReference type="SUPFAM" id="SSF52540">
    <property type="entry name" value="P-loop containing nucleoside triphosphate hydrolases"/>
    <property type="match status" value="1"/>
</dbReference>
<dbReference type="Pfam" id="PF21960">
    <property type="entry name" value="RCF1-5-like_lid"/>
    <property type="match status" value="1"/>
</dbReference>
<dbReference type="CDD" id="cd00009">
    <property type="entry name" value="AAA"/>
    <property type="match status" value="1"/>
</dbReference>
<dbReference type="SMART" id="SM00382">
    <property type="entry name" value="AAA"/>
    <property type="match status" value="1"/>
</dbReference>
<dbReference type="Gene3D" id="1.20.272.10">
    <property type="match status" value="1"/>
</dbReference>
<dbReference type="Pfam" id="PF08542">
    <property type="entry name" value="Rep_fac_C"/>
    <property type="match status" value="1"/>
</dbReference>
<feature type="domain" description="AAA+ ATPase" evidence="8">
    <location>
        <begin position="73"/>
        <end position="203"/>
    </location>
</feature>
<dbReference type="InterPro" id="IPR047854">
    <property type="entry name" value="RFC_lid"/>
</dbReference>